<gene>
    <name evidence="3" type="ORF">MPDQ_007303</name>
</gene>
<proteinExistence type="predicted"/>
<dbReference type="AlphaFoldDB" id="A0A507QVS9"/>
<name>A0A507QVS9_MONPU</name>
<evidence type="ECO:0000256" key="1">
    <source>
        <dbReference type="SAM" id="MobiDB-lite"/>
    </source>
</evidence>
<dbReference type="InterPro" id="IPR007011">
    <property type="entry name" value="LEA_SMP_dom"/>
</dbReference>
<dbReference type="OrthoDB" id="2799468at2759"/>
<accession>A0A507QVS9</accession>
<feature type="domain" description="SMP" evidence="2">
    <location>
        <begin position="127"/>
        <end position="162"/>
    </location>
</feature>
<protein>
    <recommendedName>
        <fullName evidence="2">SMP domain-containing protein</fullName>
    </recommendedName>
</protein>
<keyword evidence="4" id="KW-1185">Reference proteome</keyword>
<dbReference type="STRING" id="5098.A0A507QVS9"/>
<sequence length="172" mass="18284">MSFDIPSIDELKRAAECGQRITSDDVSVISQAESELTGSGPIAGGPAATAQSLAMKQMNFDTKVDEISRKPQSHITQEDARQIQATEGRAFNKPPGPGSIAAQVRSIANRNEALGLPPVETNAPTFVTKDDAREAQRAEAEVYGGQNPRGGMAAQMQSVAAKAENARRSFGW</sequence>
<evidence type="ECO:0000313" key="3">
    <source>
        <dbReference type="EMBL" id="TQB71722.1"/>
    </source>
</evidence>
<dbReference type="Pfam" id="PF04927">
    <property type="entry name" value="SMP"/>
    <property type="match status" value="2"/>
</dbReference>
<dbReference type="EMBL" id="VIFY01000075">
    <property type="protein sequence ID" value="TQB71722.1"/>
    <property type="molecule type" value="Genomic_DNA"/>
</dbReference>
<feature type="region of interest" description="Disordered" evidence="1">
    <location>
        <begin position="133"/>
        <end position="172"/>
    </location>
</feature>
<dbReference type="Proteomes" id="UP000319663">
    <property type="component" value="Unassembled WGS sequence"/>
</dbReference>
<organism evidence="3 4">
    <name type="scientific">Monascus purpureus</name>
    <name type="common">Red mold</name>
    <name type="synonym">Monascus anka</name>
    <dbReference type="NCBI Taxonomy" id="5098"/>
    <lineage>
        <taxon>Eukaryota</taxon>
        <taxon>Fungi</taxon>
        <taxon>Dikarya</taxon>
        <taxon>Ascomycota</taxon>
        <taxon>Pezizomycotina</taxon>
        <taxon>Eurotiomycetes</taxon>
        <taxon>Eurotiomycetidae</taxon>
        <taxon>Eurotiales</taxon>
        <taxon>Aspergillaceae</taxon>
        <taxon>Monascus</taxon>
    </lineage>
</organism>
<reference evidence="3 4" key="1">
    <citation type="submission" date="2019-06" db="EMBL/GenBank/DDBJ databases">
        <title>Wine fermentation using esterase from Monascus purpureus.</title>
        <authorList>
            <person name="Geng C."/>
            <person name="Zhang Y."/>
        </authorList>
    </citation>
    <scope>NUCLEOTIDE SEQUENCE [LARGE SCALE GENOMIC DNA]</scope>
    <source>
        <strain evidence="3">HQ1</strain>
    </source>
</reference>
<feature type="domain" description="SMP" evidence="2">
    <location>
        <begin position="74"/>
        <end position="113"/>
    </location>
</feature>
<evidence type="ECO:0000313" key="4">
    <source>
        <dbReference type="Proteomes" id="UP000319663"/>
    </source>
</evidence>
<evidence type="ECO:0000259" key="2">
    <source>
        <dbReference type="Pfam" id="PF04927"/>
    </source>
</evidence>
<comment type="caution">
    <text evidence="3">The sequence shown here is derived from an EMBL/GenBank/DDBJ whole genome shotgun (WGS) entry which is preliminary data.</text>
</comment>